<feature type="domain" description="GH16" evidence="18">
    <location>
        <begin position="30"/>
        <end position="282"/>
    </location>
</feature>
<evidence type="ECO:0000256" key="17">
    <source>
        <dbReference type="SAM" id="SignalP"/>
    </source>
</evidence>
<evidence type="ECO:0000256" key="8">
    <source>
        <dbReference type="ARBA" id="ARBA00022801"/>
    </source>
</evidence>
<dbReference type="PANTHER" id="PTHR10963">
    <property type="entry name" value="GLYCOSYL HYDROLASE-RELATED"/>
    <property type="match status" value="1"/>
</dbReference>
<evidence type="ECO:0000313" key="19">
    <source>
        <dbReference type="EMBL" id="KAJ6052872.1"/>
    </source>
</evidence>
<keyword evidence="13" id="KW-0449">Lipoprotein</keyword>
<dbReference type="Pfam" id="PF26113">
    <property type="entry name" value="GH16_XgeA"/>
    <property type="match status" value="1"/>
</dbReference>
<reference evidence="19" key="1">
    <citation type="journal article" date="2023" name="IMA Fungus">
        <title>Comparative genomic study of the Penicillium genus elucidates a diverse pangenome and 15 lateral gene transfer events.</title>
        <authorList>
            <person name="Petersen C."/>
            <person name="Sorensen T."/>
            <person name="Nielsen M.R."/>
            <person name="Sondergaard T.E."/>
            <person name="Sorensen J.L."/>
            <person name="Fitzpatrick D.A."/>
            <person name="Frisvad J.C."/>
            <person name="Nielsen K.L."/>
        </authorList>
    </citation>
    <scope>NUCLEOTIDE SEQUENCE</scope>
    <source>
        <strain evidence="19">IBT 15450</strain>
    </source>
</reference>
<keyword evidence="14" id="KW-0326">Glycosidase</keyword>
<feature type="region of interest" description="Disordered" evidence="16">
    <location>
        <begin position="466"/>
        <end position="485"/>
    </location>
</feature>
<evidence type="ECO:0000256" key="13">
    <source>
        <dbReference type="ARBA" id="ARBA00023288"/>
    </source>
</evidence>
<reference evidence="19" key="2">
    <citation type="submission" date="2023-01" db="EMBL/GenBank/DDBJ databases">
        <authorList>
            <person name="Petersen C."/>
        </authorList>
    </citation>
    <scope>NUCLEOTIDE SEQUENCE</scope>
    <source>
        <strain evidence="19">IBT 15450</strain>
    </source>
</reference>
<feature type="signal peptide" evidence="17">
    <location>
        <begin position="1"/>
        <end position="23"/>
    </location>
</feature>
<evidence type="ECO:0000256" key="4">
    <source>
        <dbReference type="ARBA" id="ARBA00012599"/>
    </source>
</evidence>
<evidence type="ECO:0000256" key="1">
    <source>
        <dbReference type="ARBA" id="ARBA00000124"/>
    </source>
</evidence>
<dbReference type="CDD" id="cd02181">
    <property type="entry name" value="GH16_fungal_Lam16A_glucanase"/>
    <property type="match status" value="1"/>
</dbReference>
<dbReference type="GO" id="GO:0030245">
    <property type="term" value="P:cellulose catabolic process"/>
    <property type="evidence" value="ECO:0007669"/>
    <property type="project" value="UniProtKB-KW"/>
</dbReference>
<name>A0AAD6NEL2_PENCN</name>
<protein>
    <recommendedName>
        <fullName evidence="4">endo-1,3(4)-beta-glucanase</fullName>
        <ecNumber evidence="4">3.2.1.6</ecNumber>
    </recommendedName>
</protein>
<dbReference type="Gene3D" id="2.60.120.200">
    <property type="match status" value="1"/>
</dbReference>
<feature type="compositionally biased region" description="Low complexity" evidence="16">
    <location>
        <begin position="398"/>
        <end position="410"/>
    </location>
</feature>
<dbReference type="GO" id="GO:0005886">
    <property type="term" value="C:plasma membrane"/>
    <property type="evidence" value="ECO:0007669"/>
    <property type="project" value="UniProtKB-SubCell"/>
</dbReference>
<dbReference type="EC" id="3.2.1.6" evidence="4"/>
<dbReference type="FunFam" id="2.60.120.200:FF:000114">
    <property type="entry name" value="Probable endo-1,3(4)-beta-glucanase NFIA_089530"/>
    <property type="match status" value="1"/>
</dbReference>
<organism evidence="19 20">
    <name type="scientific">Penicillium canescens</name>
    <dbReference type="NCBI Taxonomy" id="5083"/>
    <lineage>
        <taxon>Eukaryota</taxon>
        <taxon>Fungi</taxon>
        <taxon>Dikarya</taxon>
        <taxon>Ascomycota</taxon>
        <taxon>Pezizomycotina</taxon>
        <taxon>Eurotiomycetes</taxon>
        <taxon>Eurotiomycetidae</taxon>
        <taxon>Eurotiales</taxon>
        <taxon>Aspergillaceae</taxon>
        <taxon>Penicillium</taxon>
    </lineage>
</organism>
<keyword evidence="5" id="KW-1003">Cell membrane</keyword>
<dbReference type="InterPro" id="IPR013320">
    <property type="entry name" value="ConA-like_dom_sf"/>
</dbReference>
<comment type="similarity">
    <text evidence="3">Belongs to the glycosyl hydrolase 16 family.</text>
</comment>
<keyword evidence="11" id="KW-0325">Glycoprotein</keyword>
<comment type="catalytic activity">
    <reaction evidence="1">
        <text>Endohydrolysis of (1-&gt;3)- or (1-&gt;4)-linkages in beta-D-glucans when the glucose residue whose reducing group is involved in the linkage to be hydrolyzed is itself substituted at C-3.</text>
        <dbReference type="EC" id="3.2.1.6"/>
    </reaction>
</comment>
<comment type="caution">
    <text evidence="19">The sequence shown here is derived from an EMBL/GenBank/DDBJ whole genome shotgun (WGS) entry which is preliminary data.</text>
</comment>
<dbReference type="PROSITE" id="PS51762">
    <property type="entry name" value="GH16_2"/>
    <property type="match status" value="1"/>
</dbReference>
<evidence type="ECO:0000256" key="5">
    <source>
        <dbReference type="ARBA" id="ARBA00022475"/>
    </source>
</evidence>
<dbReference type="EMBL" id="JAQJZL010000002">
    <property type="protein sequence ID" value="KAJ6052872.1"/>
    <property type="molecule type" value="Genomic_DNA"/>
</dbReference>
<evidence type="ECO:0000256" key="3">
    <source>
        <dbReference type="ARBA" id="ARBA00006865"/>
    </source>
</evidence>
<keyword evidence="8" id="KW-0378">Hydrolase</keyword>
<evidence type="ECO:0000256" key="6">
    <source>
        <dbReference type="ARBA" id="ARBA00022622"/>
    </source>
</evidence>
<feature type="chain" id="PRO_5042121659" description="endo-1,3(4)-beta-glucanase" evidence="17">
    <location>
        <begin position="24"/>
        <end position="629"/>
    </location>
</feature>
<feature type="region of interest" description="Disordered" evidence="16">
    <location>
        <begin position="398"/>
        <end position="420"/>
    </location>
</feature>
<evidence type="ECO:0000256" key="11">
    <source>
        <dbReference type="ARBA" id="ARBA00023180"/>
    </source>
</evidence>
<keyword evidence="7 17" id="KW-0732">Signal</keyword>
<keyword evidence="12" id="KW-0119">Carbohydrate metabolism</keyword>
<feature type="compositionally biased region" description="Polar residues" evidence="16">
    <location>
        <begin position="411"/>
        <end position="420"/>
    </location>
</feature>
<feature type="compositionally biased region" description="Low complexity" evidence="16">
    <location>
        <begin position="527"/>
        <end position="540"/>
    </location>
</feature>
<evidence type="ECO:0000256" key="14">
    <source>
        <dbReference type="ARBA" id="ARBA00023295"/>
    </source>
</evidence>
<keyword evidence="9" id="KW-0136">Cellulose degradation</keyword>
<dbReference type="InterPro" id="IPR000757">
    <property type="entry name" value="Beta-glucanase-like"/>
</dbReference>
<dbReference type="SUPFAM" id="SSF49899">
    <property type="entry name" value="Concanavalin A-like lectins/glucanases"/>
    <property type="match status" value="1"/>
</dbReference>
<gene>
    <name evidence="19" type="ORF">N7460_003406</name>
</gene>
<feature type="compositionally biased region" description="Polar residues" evidence="16">
    <location>
        <begin position="328"/>
        <end position="349"/>
    </location>
</feature>
<dbReference type="AlphaFoldDB" id="A0AAD6NEL2"/>
<evidence type="ECO:0000256" key="16">
    <source>
        <dbReference type="SAM" id="MobiDB-lite"/>
    </source>
</evidence>
<evidence type="ECO:0000259" key="18">
    <source>
        <dbReference type="PROSITE" id="PS51762"/>
    </source>
</evidence>
<accession>A0AAD6NEL2</accession>
<feature type="region of interest" description="Disordered" evidence="16">
    <location>
        <begin position="514"/>
        <end position="540"/>
    </location>
</feature>
<keyword evidence="10" id="KW-0472">Membrane</keyword>
<keyword evidence="15" id="KW-0624">Polysaccharide degradation</keyword>
<evidence type="ECO:0000256" key="9">
    <source>
        <dbReference type="ARBA" id="ARBA00023001"/>
    </source>
</evidence>
<sequence length="629" mass="64626">MVPSRSLSAGSLMLALLSSPVAATSYSLVETWQGKNFLDYFNFHTGADPTNGYVNYLDKQSAESAGLVKVTDSGSVYLGVDHKTKLDPNGKGRDSVRIGSKKYYDQSLVIADIAHMPGSVCGTWPAFWSTGKNWPGDGEIDIIEGVNLQDHNEIVMHTAGTCSLTDTDMTGVVNATGCGEDLGTVGCVIEGHKGSYGTSFNGQGGGVYAMQWTDKFLKIWYFPRSSIPASITSGKPDVTKFGTPMALVEESCDVANAFKSQSFVFDVTFCGDWAGGVFGGSGCPMTDSDSFQSCHNFVANHPAQFEQSYWEINSVKIYQTGVKGTAVDSSQSSKSAAPVTSSAPETQAMESHAVAATTEAATIISHATAQNQATAVHSSALTDGTDAVGSIQALNPTAAAPAAAPENTATQGIQQSPATKKTRTVTAFVTSTKTICPEAEKSSSLAAFWAATPIVSHPVVPFTEIPGSSQNAKEPTSAAEVVPQSAPASQAIPFGQTQPSVETGVSAQTSPIAAAHDNAPSPTPVYSASRAAPSGPAPAGTPGVDLFGASWLGPSAAASAAPSDVASQPSRALIPAPTDVSPETAATSSSGNFVTSESTTGAVPVFTGAAHKMSLSSSVVLCALIAFAL</sequence>
<dbReference type="InterPro" id="IPR050546">
    <property type="entry name" value="Glycosyl_Hydrlase_16"/>
</dbReference>
<comment type="subcellular location">
    <subcellularLocation>
        <location evidence="2">Cell membrane</location>
        <topology evidence="2">Lipid-anchor</topology>
        <topology evidence="2">GPI-anchor</topology>
    </subcellularLocation>
</comment>
<evidence type="ECO:0000256" key="2">
    <source>
        <dbReference type="ARBA" id="ARBA00004609"/>
    </source>
</evidence>
<feature type="region of interest" description="Disordered" evidence="16">
    <location>
        <begin position="328"/>
        <end position="353"/>
    </location>
</feature>
<feature type="compositionally biased region" description="Polar residues" evidence="16">
    <location>
        <begin position="584"/>
        <end position="597"/>
    </location>
</feature>
<dbReference type="GO" id="GO:0098552">
    <property type="term" value="C:side of membrane"/>
    <property type="evidence" value="ECO:0007669"/>
    <property type="project" value="UniProtKB-KW"/>
</dbReference>
<keyword evidence="6" id="KW-0336">GPI-anchor</keyword>
<dbReference type="GO" id="GO:0052861">
    <property type="term" value="F:endo-1,3(4)-beta-glucanase activity"/>
    <property type="evidence" value="ECO:0007669"/>
    <property type="project" value="UniProtKB-EC"/>
</dbReference>
<dbReference type="Proteomes" id="UP001219568">
    <property type="component" value="Unassembled WGS sequence"/>
</dbReference>
<feature type="compositionally biased region" description="Low complexity" evidence="16">
    <location>
        <begin position="560"/>
        <end position="570"/>
    </location>
</feature>
<feature type="region of interest" description="Disordered" evidence="16">
    <location>
        <begin position="560"/>
        <end position="597"/>
    </location>
</feature>
<evidence type="ECO:0000313" key="20">
    <source>
        <dbReference type="Proteomes" id="UP001219568"/>
    </source>
</evidence>
<evidence type="ECO:0000256" key="7">
    <source>
        <dbReference type="ARBA" id="ARBA00022729"/>
    </source>
</evidence>
<proteinExistence type="inferred from homology"/>
<keyword evidence="20" id="KW-1185">Reference proteome</keyword>
<dbReference type="PANTHER" id="PTHR10963:SF58">
    <property type="entry name" value="ENDO-1,3(4)-BETA-GLUCANASE XGEA"/>
    <property type="match status" value="1"/>
</dbReference>
<evidence type="ECO:0000256" key="12">
    <source>
        <dbReference type="ARBA" id="ARBA00023277"/>
    </source>
</evidence>
<evidence type="ECO:0000256" key="10">
    <source>
        <dbReference type="ARBA" id="ARBA00023136"/>
    </source>
</evidence>
<evidence type="ECO:0000256" key="15">
    <source>
        <dbReference type="ARBA" id="ARBA00023326"/>
    </source>
</evidence>